<accession>A0A9I9CET4</accession>
<reference evidence="2" key="1">
    <citation type="submission" date="2023-03" db="UniProtKB">
        <authorList>
            <consortium name="EnsemblPlants"/>
        </authorList>
    </citation>
    <scope>IDENTIFICATION</scope>
</reference>
<protein>
    <submittedName>
        <fullName evidence="2">Uncharacterized protein</fullName>
    </submittedName>
</protein>
<evidence type="ECO:0000313" key="2">
    <source>
        <dbReference type="EnsemblPlants" id="MELO3C002519.2.1"/>
    </source>
</evidence>
<sequence length="50" mass="5688">METEGFKEKGIRRERKGFSLGEGRSTGSSKQCGEGEKMEMNTSEMELREE</sequence>
<proteinExistence type="predicted"/>
<name>A0A9I9CET4_CUCME</name>
<dbReference type="AlphaFoldDB" id="A0A9I9CET4"/>
<organism evidence="2">
    <name type="scientific">Cucumis melo</name>
    <name type="common">Muskmelon</name>
    <dbReference type="NCBI Taxonomy" id="3656"/>
    <lineage>
        <taxon>Eukaryota</taxon>
        <taxon>Viridiplantae</taxon>
        <taxon>Streptophyta</taxon>
        <taxon>Embryophyta</taxon>
        <taxon>Tracheophyta</taxon>
        <taxon>Spermatophyta</taxon>
        <taxon>Magnoliopsida</taxon>
        <taxon>eudicotyledons</taxon>
        <taxon>Gunneridae</taxon>
        <taxon>Pentapetalae</taxon>
        <taxon>rosids</taxon>
        <taxon>fabids</taxon>
        <taxon>Cucurbitales</taxon>
        <taxon>Cucurbitaceae</taxon>
        <taxon>Benincaseae</taxon>
        <taxon>Cucumis</taxon>
    </lineage>
</organism>
<evidence type="ECO:0000256" key="1">
    <source>
        <dbReference type="SAM" id="MobiDB-lite"/>
    </source>
</evidence>
<dbReference type="EnsemblPlants" id="MELO3C002519.2.1">
    <property type="protein sequence ID" value="MELO3C002519.2.1"/>
    <property type="gene ID" value="MELO3C002519.2"/>
</dbReference>
<feature type="region of interest" description="Disordered" evidence="1">
    <location>
        <begin position="1"/>
        <end position="50"/>
    </location>
</feature>
<feature type="compositionally biased region" description="Basic and acidic residues" evidence="1">
    <location>
        <begin position="1"/>
        <end position="11"/>
    </location>
</feature>
<dbReference type="Gramene" id="MELO3C002519.2.1">
    <property type="protein sequence ID" value="MELO3C002519.2.1"/>
    <property type="gene ID" value="MELO3C002519.2"/>
</dbReference>